<evidence type="ECO:0000313" key="1">
    <source>
        <dbReference type="EMBL" id="SDE53952.1"/>
    </source>
</evidence>
<dbReference type="Proteomes" id="UP000183685">
    <property type="component" value="Unassembled WGS sequence"/>
</dbReference>
<accession>A0A1G7DRA9</accession>
<dbReference type="OrthoDB" id="5558004at2"/>
<evidence type="ECO:0000313" key="2">
    <source>
        <dbReference type="Proteomes" id="UP000183685"/>
    </source>
</evidence>
<dbReference type="AlphaFoldDB" id="A0A1G7DRA9"/>
<dbReference type="InterPro" id="IPR036280">
    <property type="entry name" value="Multihaem_cyt_sf"/>
</dbReference>
<dbReference type="RefSeq" id="WP_068304716.1">
    <property type="nucleotide sequence ID" value="NZ_FNAK01000007.1"/>
</dbReference>
<dbReference type="EMBL" id="FNAK01000007">
    <property type="protein sequence ID" value="SDE53952.1"/>
    <property type="molecule type" value="Genomic_DNA"/>
</dbReference>
<organism evidence="1 2">
    <name type="scientific">Kordiimonas lacus</name>
    <dbReference type="NCBI Taxonomy" id="637679"/>
    <lineage>
        <taxon>Bacteria</taxon>
        <taxon>Pseudomonadati</taxon>
        <taxon>Pseudomonadota</taxon>
        <taxon>Alphaproteobacteria</taxon>
        <taxon>Kordiimonadales</taxon>
        <taxon>Kordiimonadaceae</taxon>
        <taxon>Kordiimonas</taxon>
    </lineage>
</organism>
<sequence length="341" mass="36966">MKHLLIIVGLGIIGFLAYLALAPAARTPSKVAPKNVSATQTLAEYGQMCKAAIKDVPSFNCLDGELIPITVNGLVPASYTPNMDCDRPALLPLGESGHTGTDGQCVPYSRIFNFSDGINQVVAACRQKIIRSEASTQFDEIDVITHSVADGSTCWFQATGDGDAGLDGTKVPSPTEATPEPGYPAPADFWNSPAAVANEQPVNCGFCHDNDPFMYSPYVAQVWDMVPTDPFGWYKHIGPDFKWWPTTSLSTRDNTCVGCHRIGITFTSGQGAKEATGLVHIPNTDEWANTYPQTHWMPPGNFHSEAQWDTIYKQAVQDLLDCNEDPALPKCIVTEITGLPE</sequence>
<gene>
    <name evidence="1" type="ORF">SAMN04488071_3216</name>
</gene>
<reference evidence="1 2" key="1">
    <citation type="submission" date="2016-10" db="EMBL/GenBank/DDBJ databases">
        <authorList>
            <person name="de Groot N.N."/>
        </authorList>
    </citation>
    <scope>NUCLEOTIDE SEQUENCE [LARGE SCALE GENOMIC DNA]</scope>
    <source>
        <strain evidence="1 2">CGMCC 1.9109</strain>
    </source>
</reference>
<name>A0A1G7DRA9_9PROT</name>
<dbReference type="SUPFAM" id="SSF48695">
    <property type="entry name" value="Multiheme cytochromes"/>
    <property type="match status" value="1"/>
</dbReference>
<protein>
    <submittedName>
        <fullName evidence="1">Uncharacterized protein</fullName>
    </submittedName>
</protein>
<keyword evidence="2" id="KW-1185">Reference proteome</keyword>
<dbReference type="STRING" id="637679.GCA_001550055_02091"/>
<proteinExistence type="predicted"/>